<keyword evidence="4" id="KW-1185">Reference proteome</keyword>
<dbReference type="InterPro" id="IPR050879">
    <property type="entry name" value="Acyltransferase_3"/>
</dbReference>
<feature type="transmembrane region" description="Helical" evidence="1">
    <location>
        <begin position="12"/>
        <end position="29"/>
    </location>
</feature>
<feature type="transmembrane region" description="Helical" evidence="1">
    <location>
        <begin position="90"/>
        <end position="110"/>
    </location>
</feature>
<feature type="domain" description="Acyltransferase 3" evidence="2">
    <location>
        <begin position="11"/>
        <end position="340"/>
    </location>
</feature>
<sequence length="369" mass="39329">MTRGAPPVQLHALTGIRGVAAWLVVFYHLRLSLTALLPAPVIGVLAKGYLAVDMFFVLSGFVMWHSYAPRLAQGGRGEVGRFLWRRFARVWPLHAAVLAAFVAFAGLLAATGRESADYPWRELPLHVLLLQNWGFTGDLAWNDPAWSISAEMAAYLVFPGLVAVLARVGGGRGRQLALAPLLAALLVGGVGALFAAQGHRVLGADITGLGLWRCLFEFTLGCVTCLAWSAQRAAGGAGAWPAWCALAAVLALAWATGAPETLAVPAALACGLLALARDCGPVARMLGSRPLRWLGDISYATYLAHVLLFILFKIAFVDAGLQLGWGELGGFVALLLAVSTGLYHGLEKPAQRWLNRHPPLFAVPAERPH</sequence>
<keyword evidence="1" id="KW-0472">Membrane</keyword>
<dbReference type="PANTHER" id="PTHR23028:SF53">
    <property type="entry name" value="ACYL_TRANSF_3 DOMAIN-CONTAINING PROTEIN"/>
    <property type="match status" value="1"/>
</dbReference>
<feature type="transmembrane region" description="Helical" evidence="1">
    <location>
        <begin position="49"/>
        <end position="69"/>
    </location>
</feature>
<dbReference type="EC" id="2.3.-.-" evidence="3"/>
<feature type="transmembrane region" description="Helical" evidence="1">
    <location>
        <begin position="237"/>
        <end position="255"/>
    </location>
</feature>
<feature type="transmembrane region" description="Helical" evidence="1">
    <location>
        <begin position="210"/>
        <end position="230"/>
    </location>
</feature>
<proteinExistence type="predicted"/>
<accession>A0ABV6CZE0</accession>
<evidence type="ECO:0000259" key="2">
    <source>
        <dbReference type="Pfam" id="PF01757"/>
    </source>
</evidence>
<organism evidence="3 4">
    <name type="scientific">Novosphingobium soli</name>
    <dbReference type="NCBI Taxonomy" id="574956"/>
    <lineage>
        <taxon>Bacteria</taxon>
        <taxon>Pseudomonadati</taxon>
        <taxon>Pseudomonadota</taxon>
        <taxon>Alphaproteobacteria</taxon>
        <taxon>Sphingomonadales</taxon>
        <taxon>Sphingomonadaceae</taxon>
        <taxon>Novosphingobium</taxon>
    </lineage>
</organism>
<keyword evidence="1" id="KW-1133">Transmembrane helix</keyword>
<feature type="transmembrane region" description="Helical" evidence="1">
    <location>
        <begin position="145"/>
        <end position="166"/>
    </location>
</feature>
<gene>
    <name evidence="3" type="ORF">ACFFJC_15865</name>
</gene>
<dbReference type="RefSeq" id="WP_379488469.1">
    <property type="nucleotide sequence ID" value="NZ_JBHLWK010000019.1"/>
</dbReference>
<dbReference type="Proteomes" id="UP001589798">
    <property type="component" value="Unassembled WGS sequence"/>
</dbReference>
<feature type="transmembrane region" description="Helical" evidence="1">
    <location>
        <begin position="297"/>
        <end position="316"/>
    </location>
</feature>
<protein>
    <submittedName>
        <fullName evidence="3">Acyltransferase family protein</fullName>
        <ecNumber evidence="3">2.3.-.-</ecNumber>
    </submittedName>
</protein>
<dbReference type="Pfam" id="PF01757">
    <property type="entry name" value="Acyl_transf_3"/>
    <property type="match status" value="1"/>
</dbReference>
<feature type="transmembrane region" description="Helical" evidence="1">
    <location>
        <begin position="178"/>
        <end position="198"/>
    </location>
</feature>
<dbReference type="GO" id="GO:0016746">
    <property type="term" value="F:acyltransferase activity"/>
    <property type="evidence" value="ECO:0007669"/>
    <property type="project" value="UniProtKB-KW"/>
</dbReference>
<evidence type="ECO:0000313" key="3">
    <source>
        <dbReference type="EMBL" id="MFC0205742.1"/>
    </source>
</evidence>
<feature type="transmembrane region" description="Helical" evidence="1">
    <location>
        <begin position="261"/>
        <end position="276"/>
    </location>
</feature>
<feature type="transmembrane region" description="Helical" evidence="1">
    <location>
        <begin position="328"/>
        <end position="346"/>
    </location>
</feature>
<reference evidence="3 4" key="1">
    <citation type="submission" date="2024-09" db="EMBL/GenBank/DDBJ databases">
        <authorList>
            <person name="Sun Q."/>
            <person name="Mori K."/>
        </authorList>
    </citation>
    <scope>NUCLEOTIDE SEQUENCE [LARGE SCALE GENOMIC DNA]</scope>
    <source>
        <strain evidence="3 4">CCM 7706</strain>
    </source>
</reference>
<keyword evidence="3" id="KW-0012">Acyltransferase</keyword>
<dbReference type="PANTHER" id="PTHR23028">
    <property type="entry name" value="ACETYLTRANSFERASE"/>
    <property type="match status" value="1"/>
</dbReference>
<evidence type="ECO:0000256" key="1">
    <source>
        <dbReference type="SAM" id="Phobius"/>
    </source>
</evidence>
<comment type="caution">
    <text evidence="3">The sequence shown here is derived from an EMBL/GenBank/DDBJ whole genome shotgun (WGS) entry which is preliminary data.</text>
</comment>
<keyword evidence="3" id="KW-0808">Transferase</keyword>
<name>A0ABV6CZE0_9SPHN</name>
<evidence type="ECO:0000313" key="4">
    <source>
        <dbReference type="Proteomes" id="UP001589798"/>
    </source>
</evidence>
<dbReference type="InterPro" id="IPR002656">
    <property type="entry name" value="Acyl_transf_3_dom"/>
</dbReference>
<dbReference type="EMBL" id="JBHLWK010000019">
    <property type="protein sequence ID" value="MFC0205742.1"/>
    <property type="molecule type" value="Genomic_DNA"/>
</dbReference>
<keyword evidence="1" id="KW-0812">Transmembrane</keyword>